<evidence type="ECO:0000256" key="4">
    <source>
        <dbReference type="ARBA" id="ARBA00022801"/>
    </source>
</evidence>
<dbReference type="Proteomes" id="UP000194141">
    <property type="component" value="Unassembled WGS sequence"/>
</dbReference>
<reference evidence="8 10" key="1">
    <citation type="journal article" date="2017" name="Front. Microbiol.">
        <title>Genome Sequence of Desulfurella amilsii Strain TR1 and Comparative Genomics of Desulfurellaceae Family.</title>
        <authorList>
            <person name="Florentino A.P."/>
            <person name="Stams A.J."/>
            <person name="Sanchez-Andrea I."/>
        </authorList>
    </citation>
    <scope>NUCLEOTIDE SEQUENCE [LARGE SCALE GENOMIC DNA]</scope>
    <source>
        <strain evidence="8 10">TR1</strain>
    </source>
</reference>
<dbReference type="OrthoDB" id="270739at2"/>
<dbReference type="EMBL" id="MDSU01000010">
    <property type="protein sequence ID" value="OSS42720.1"/>
    <property type="molecule type" value="Genomic_DNA"/>
</dbReference>
<evidence type="ECO:0000313" key="9">
    <source>
        <dbReference type="EMBL" id="OSS42796.1"/>
    </source>
</evidence>
<evidence type="ECO:0000259" key="7">
    <source>
        <dbReference type="Pfam" id="PF00149"/>
    </source>
</evidence>
<keyword evidence="10" id="KW-1185">Reference proteome</keyword>
<dbReference type="PANTHER" id="PTHR34990:SF1">
    <property type="entry name" value="UDP-2,3-DIACYLGLUCOSAMINE HYDROLASE"/>
    <property type="match status" value="1"/>
</dbReference>
<keyword evidence="6" id="KW-0464">Manganese</keyword>
<dbReference type="EMBL" id="MDSU01000004">
    <property type="protein sequence ID" value="OSS42796.1"/>
    <property type="molecule type" value="Genomic_DNA"/>
</dbReference>
<keyword evidence="1" id="KW-1003">Cell membrane</keyword>
<dbReference type="PANTHER" id="PTHR34990">
    <property type="entry name" value="UDP-2,3-DIACYLGLUCOSAMINE HYDROLASE-RELATED"/>
    <property type="match status" value="1"/>
</dbReference>
<evidence type="ECO:0000256" key="6">
    <source>
        <dbReference type="ARBA" id="ARBA00023211"/>
    </source>
</evidence>
<evidence type="ECO:0000256" key="3">
    <source>
        <dbReference type="ARBA" id="ARBA00022723"/>
    </source>
</evidence>
<dbReference type="GO" id="GO:0009245">
    <property type="term" value="P:lipid A biosynthetic process"/>
    <property type="evidence" value="ECO:0007669"/>
    <property type="project" value="TreeGrafter"/>
</dbReference>
<dbReference type="STRING" id="1562698.DESAMIL20_340"/>
<dbReference type="GO" id="GO:0046872">
    <property type="term" value="F:metal ion binding"/>
    <property type="evidence" value="ECO:0007669"/>
    <property type="project" value="UniProtKB-KW"/>
</dbReference>
<dbReference type="GO" id="GO:0016020">
    <property type="term" value="C:membrane"/>
    <property type="evidence" value="ECO:0007669"/>
    <property type="project" value="GOC"/>
</dbReference>
<comment type="caution">
    <text evidence="8">The sequence shown here is derived from an EMBL/GenBank/DDBJ whole genome shotgun (WGS) entry which is preliminary data.</text>
</comment>
<sequence length="232" mass="27681">MKLLFLSDVHYKHNEIFLDFLGSIYKKYDRIYIVGDLFEFYYGYDFLFCHQSKLVELLRKISDEKKVYLFEGNHEYKLEAIKKFLPNVEIVKKELIENIDTKLFYIEHGDCIDKKDKTYRIFRNILKNSFTLKVLKLISPVFLLKLADIASKISKNNVKNKALRRTDFALEEFATQLIKKGFDYVILAHTHNPLLKTIDNSVYANIGDFCEHFTYVEYDKTLTMKEYHYENS</sequence>
<dbReference type="EC" id="3.6.1.54" evidence="8"/>
<protein>
    <submittedName>
        <fullName evidence="8">UDP-2,3-diacylglucosamine diphosphatase</fullName>
        <ecNumber evidence="8">3.6.1.54</ecNumber>
    </submittedName>
</protein>
<keyword evidence="2" id="KW-0997">Cell inner membrane</keyword>
<feature type="domain" description="Calcineurin-like phosphoesterase" evidence="7">
    <location>
        <begin position="1"/>
        <end position="193"/>
    </location>
</feature>
<dbReference type="RefSeq" id="WP_086033156.1">
    <property type="nucleotide sequence ID" value="NZ_MDSU01000004.1"/>
</dbReference>
<dbReference type="AlphaFoldDB" id="A0A1X4XYW5"/>
<keyword evidence="4 8" id="KW-0378">Hydrolase</keyword>
<dbReference type="CDD" id="cd07398">
    <property type="entry name" value="MPP_YbbF-LpxH"/>
    <property type="match status" value="1"/>
</dbReference>
<evidence type="ECO:0000313" key="10">
    <source>
        <dbReference type="Proteomes" id="UP000194141"/>
    </source>
</evidence>
<accession>A0A1X4XYW5</accession>
<dbReference type="Pfam" id="PF00149">
    <property type="entry name" value="Metallophos"/>
    <property type="match status" value="1"/>
</dbReference>
<dbReference type="Gene3D" id="3.60.21.10">
    <property type="match status" value="1"/>
</dbReference>
<keyword evidence="3" id="KW-0479">Metal-binding</keyword>
<name>A0A1X4XYW5_9BACT</name>
<evidence type="ECO:0000256" key="2">
    <source>
        <dbReference type="ARBA" id="ARBA00022519"/>
    </source>
</evidence>
<proteinExistence type="predicted"/>
<dbReference type="InterPro" id="IPR029052">
    <property type="entry name" value="Metallo-depent_PP-like"/>
</dbReference>
<dbReference type="GO" id="GO:0008758">
    <property type="term" value="F:UDP-2,3-diacylglucosamine hydrolase activity"/>
    <property type="evidence" value="ECO:0007669"/>
    <property type="project" value="TreeGrafter"/>
</dbReference>
<gene>
    <name evidence="9" type="ORF">DESAMIL20_340</name>
    <name evidence="8" type="ORF">DESAMIL20_416</name>
</gene>
<keyword evidence="5" id="KW-0472">Membrane</keyword>
<evidence type="ECO:0000256" key="1">
    <source>
        <dbReference type="ARBA" id="ARBA00022475"/>
    </source>
</evidence>
<dbReference type="SUPFAM" id="SSF56300">
    <property type="entry name" value="Metallo-dependent phosphatases"/>
    <property type="match status" value="1"/>
</dbReference>
<evidence type="ECO:0000313" key="8">
    <source>
        <dbReference type="EMBL" id="OSS42720.1"/>
    </source>
</evidence>
<evidence type="ECO:0000256" key="5">
    <source>
        <dbReference type="ARBA" id="ARBA00023136"/>
    </source>
</evidence>
<dbReference type="InterPro" id="IPR043461">
    <property type="entry name" value="LpxH-like"/>
</dbReference>
<organism evidence="8 10">
    <name type="scientific">Desulfurella amilsii</name>
    <dbReference type="NCBI Taxonomy" id="1562698"/>
    <lineage>
        <taxon>Bacteria</taxon>
        <taxon>Pseudomonadati</taxon>
        <taxon>Campylobacterota</taxon>
        <taxon>Desulfurellia</taxon>
        <taxon>Desulfurellales</taxon>
        <taxon>Desulfurellaceae</taxon>
        <taxon>Desulfurella</taxon>
    </lineage>
</organism>
<dbReference type="InterPro" id="IPR004843">
    <property type="entry name" value="Calcineurin-like_PHP"/>
</dbReference>